<dbReference type="AlphaFoldDB" id="A0A4R5FPG2"/>
<sequence>MIASYNEPLPLAVPDKVPGRTLAGVWTIADDVLALDYAKHRQSELDVMVRISGSGDPRKECAAWERDFGSCRRLSADRWLFEREANGSPNGIKLLSTCTKSRDETSGTTNTYISI</sequence>
<dbReference type="EMBL" id="SMLD01000031">
    <property type="protein sequence ID" value="TDE54616.1"/>
    <property type="molecule type" value="Genomic_DNA"/>
</dbReference>
<dbReference type="RefSeq" id="WP_132630800.1">
    <property type="nucleotide sequence ID" value="NZ_SMLD01000031.1"/>
</dbReference>
<dbReference type="Proteomes" id="UP000295136">
    <property type="component" value="Unassembled WGS sequence"/>
</dbReference>
<organism evidence="1 2">
    <name type="scientific">Nonomuraea mesophila</name>
    <dbReference type="NCBI Taxonomy" id="2530382"/>
    <lineage>
        <taxon>Bacteria</taxon>
        <taxon>Bacillati</taxon>
        <taxon>Actinomycetota</taxon>
        <taxon>Actinomycetes</taxon>
        <taxon>Streptosporangiales</taxon>
        <taxon>Streptosporangiaceae</taxon>
        <taxon>Nonomuraea</taxon>
    </lineage>
</organism>
<name>A0A4R5FPG2_9ACTN</name>
<accession>A0A4R5FPG2</accession>
<comment type="caution">
    <text evidence="1">The sequence shown here is derived from an EMBL/GenBank/DDBJ whole genome shotgun (WGS) entry which is preliminary data.</text>
</comment>
<reference evidence="1 2" key="1">
    <citation type="submission" date="2019-03" db="EMBL/GenBank/DDBJ databases">
        <title>Draft genome sequences of novel Actinobacteria.</title>
        <authorList>
            <person name="Sahin N."/>
            <person name="Ay H."/>
            <person name="Saygin H."/>
        </authorList>
    </citation>
    <scope>NUCLEOTIDE SEQUENCE [LARGE SCALE GENOMIC DNA]</scope>
    <source>
        <strain evidence="1 2">6K102</strain>
    </source>
</reference>
<evidence type="ECO:0000313" key="1">
    <source>
        <dbReference type="EMBL" id="TDE54616.1"/>
    </source>
</evidence>
<proteinExistence type="predicted"/>
<gene>
    <name evidence="1" type="ORF">E1295_14515</name>
</gene>
<evidence type="ECO:0000313" key="2">
    <source>
        <dbReference type="Proteomes" id="UP000295136"/>
    </source>
</evidence>
<keyword evidence="2" id="KW-1185">Reference proteome</keyword>
<protein>
    <submittedName>
        <fullName evidence="1">Uncharacterized protein</fullName>
    </submittedName>
</protein>